<organism evidence="8 9">
    <name type="scientific">Saccharothrix algeriensis</name>
    <dbReference type="NCBI Taxonomy" id="173560"/>
    <lineage>
        <taxon>Bacteria</taxon>
        <taxon>Bacillati</taxon>
        <taxon>Actinomycetota</taxon>
        <taxon>Actinomycetes</taxon>
        <taxon>Pseudonocardiales</taxon>
        <taxon>Pseudonocardiaceae</taxon>
        <taxon>Saccharothrix</taxon>
    </lineage>
</organism>
<dbReference type="InterPro" id="IPR058652">
    <property type="entry name" value="VapC50_C"/>
</dbReference>
<evidence type="ECO:0000313" key="7">
    <source>
        <dbReference type="EMBL" id="MBM7813607.1"/>
    </source>
</evidence>
<protein>
    <submittedName>
        <fullName evidence="7">Nucleic acid-binding protein</fullName>
    </submittedName>
    <submittedName>
        <fullName evidence="8">PIN domain-containing protein</fullName>
    </submittedName>
</protein>
<feature type="domain" description="PIN" evidence="5">
    <location>
        <begin position="5"/>
        <end position="110"/>
    </location>
</feature>
<evidence type="ECO:0000313" key="8">
    <source>
        <dbReference type="EMBL" id="QTR02095.1"/>
    </source>
</evidence>
<reference evidence="7 10" key="1">
    <citation type="submission" date="2021-01" db="EMBL/GenBank/DDBJ databases">
        <title>Sequencing the genomes of 1000 actinobacteria strains.</title>
        <authorList>
            <person name="Klenk H.-P."/>
        </authorList>
    </citation>
    <scope>NUCLEOTIDE SEQUENCE [LARGE SCALE GENOMIC DNA]</scope>
    <source>
        <strain evidence="7 10">DSM 44581</strain>
    </source>
</reference>
<evidence type="ECO:0000256" key="1">
    <source>
        <dbReference type="ARBA" id="ARBA00022722"/>
    </source>
</evidence>
<accession>A0A8T8HU78</accession>
<dbReference type="EMBL" id="CP072788">
    <property type="protein sequence ID" value="QTR02095.1"/>
    <property type="molecule type" value="Genomic_DNA"/>
</dbReference>
<dbReference type="EMBL" id="JAFBCL010000001">
    <property type="protein sequence ID" value="MBM7813607.1"/>
    <property type="molecule type" value="Genomic_DNA"/>
</dbReference>
<keyword evidence="3" id="KW-0378">Hydrolase</keyword>
<keyword evidence="2" id="KW-0479">Metal-binding</keyword>
<dbReference type="Pfam" id="PF26343">
    <property type="entry name" value="VapC50_C"/>
    <property type="match status" value="1"/>
</dbReference>
<dbReference type="GO" id="GO:0004518">
    <property type="term" value="F:nuclease activity"/>
    <property type="evidence" value="ECO:0007669"/>
    <property type="project" value="UniProtKB-KW"/>
</dbReference>
<name>A0A8T8HU78_9PSEU</name>
<evidence type="ECO:0000256" key="3">
    <source>
        <dbReference type="ARBA" id="ARBA00022801"/>
    </source>
</evidence>
<keyword evidence="1" id="KW-0540">Nuclease</keyword>
<dbReference type="Pfam" id="PF13470">
    <property type="entry name" value="PIN_3"/>
    <property type="match status" value="1"/>
</dbReference>
<sequence length="185" mass="20823">MVFSAVLDAAVLVPIHLTDLLLRLGEDRVFRPLWSEEILAEVERNIPKADPRATPERAARRVRHMRAAFPEAMVTGHRPLIGGMTNHPKDRHVLAAAVRAKAGVIVTANVDDFPASACDPFEIDVRHPDDFLLDRLDSCRAGTLRCVDELITDLRRPPRTRGEFLEQFRKTVPCFVDEVLARPYA</sequence>
<evidence type="ECO:0000259" key="6">
    <source>
        <dbReference type="Pfam" id="PF26343"/>
    </source>
</evidence>
<reference evidence="8" key="2">
    <citation type="submission" date="2021-04" db="EMBL/GenBank/DDBJ databases">
        <title>Saccharothrix algeriensis WGS.</title>
        <authorList>
            <person name="Stuskova K."/>
            <person name="Hakalova E."/>
            <person name="Tebbal A.B."/>
            <person name="Eichmeier A."/>
        </authorList>
    </citation>
    <scope>NUCLEOTIDE SEQUENCE</scope>
    <source>
        <strain evidence="8">NRRL B-24137</strain>
    </source>
</reference>
<evidence type="ECO:0000313" key="10">
    <source>
        <dbReference type="Proteomes" id="UP001195724"/>
    </source>
</evidence>
<proteinExistence type="predicted"/>
<evidence type="ECO:0000313" key="9">
    <source>
        <dbReference type="Proteomes" id="UP000671828"/>
    </source>
</evidence>
<keyword evidence="10" id="KW-1185">Reference proteome</keyword>
<dbReference type="RefSeq" id="WP_204844219.1">
    <property type="nucleotide sequence ID" value="NZ_JAFBCL010000001.1"/>
</dbReference>
<dbReference type="GO" id="GO:0046872">
    <property type="term" value="F:metal ion binding"/>
    <property type="evidence" value="ECO:0007669"/>
    <property type="project" value="UniProtKB-KW"/>
</dbReference>
<gene>
    <name evidence="8" type="ORF">J7S33_23135</name>
    <name evidence="7" type="ORF">JOE68_004472</name>
</gene>
<dbReference type="Proteomes" id="UP001195724">
    <property type="component" value="Unassembled WGS sequence"/>
</dbReference>
<dbReference type="GO" id="GO:0016787">
    <property type="term" value="F:hydrolase activity"/>
    <property type="evidence" value="ECO:0007669"/>
    <property type="project" value="UniProtKB-KW"/>
</dbReference>
<dbReference type="Proteomes" id="UP000671828">
    <property type="component" value="Chromosome"/>
</dbReference>
<evidence type="ECO:0000256" key="4">
    <source>
        <dbReference type="ARBA" id="ARBA00022842"/>
    </source>
</evidence>
<dbReference type="AlphaFoldDB" id="A0A8T8HU78"/>
<feature type="domain" description="VapC50 C-terminal" evidence="6">
    <location>
        <begin position="128"/>
        <end position="179"/>
    </location>
</feature>
<evidence type="ECO:0000259" key="5">
    <source>
        <dbReference type="Pfam" id="PF13470"/>
    </source>
</evidence>
<evidence type="ECO:0000256" key="2">
    <source>
        <dbReference type="ARBA" id="ARBA00022723"/>
    </source>
</evidence>
<dbReference type="InterPro" id="IPR002716">
    <property type="entry name" value="PIN_dom"/>
</dbReference>
<keyword evidence="4" id="KW-0460">Magnesium</keyword>